<evidence type="ECO:0000256" key="1">
    <source>
        <dbReference type="SAM" id="MobiDB-lite"/>
    </source>
</evidence>
<evidence type="ECO:0000313" key="3">
    <source>
        <dbReference type="Proteomes" id="UP000266234"/>
    </source>
</evidence>
<accession>A0A395SIT4</accession>
<comment type="caution">
    <text evidence="2">The sequence shown here is derived from an EMBL/GenBank/DDBJ whole genome shotgun (WGS) entry which is preliminary data.</text>
</comment>
<protein>
    <submittedName>
        <fullName evidence="2">Uncharacterized protein</fullName>
    </submittedName>
</protein>
<evidence type="ECO:0000313" key="2">
    <source>
        <dbReference type="EMBL" id="RGP71992.1"/>
    </source>
</evidence>
<proteinExistence type="predicted"/>
<dbReference type="Proteomes" id="UP000266234">
    <property type="component" value="Unassembled WGS sequence"/>
</dbReference>
<reference evidence="2 3" key="1">
    <citation type="journal article" date="2018" name="PLoS Pathog.">
        <title>Evolution of structural diversity of trichothecenes, a family of toxins produced by plant pathogenic and entomopathogenic fungi.</title>
        <authorList>
            <person name="Proctor R.H."/>
            <person name="McCormick S.P."/>
            <person name="Kim H.S."/>
            <person name="Cardoza R.E."/>
            <person name="Stanley A.M."/>
            <person name="Lindo L."/>
            <person name="Kelly A."/>
            <person name="Brown D.W."/>
            <person name="Lee T."/>
            <person name="Vaughan M.M."/>
            <person name="Alexander N.J."/>
            <person name="Busman M."/>
            <person name="Gutierrez S."/>
        </authorList>
    </citation>
    <scope>NUCLEOTIDE SEQUENCE [LARGE SCALE GENOMIC DNA]</scope>
    <source>
        <strain evidence="2 3">NRRL 20695</strain>
    </source>
</reference>
<sequence>MMEHRSQPHRPRNILDTLSALDRLNCKSPGRALLQTVPEPEPDSNSESEKPAKSKAKKTSTKPPTPKQIDGRLLAFEVTQEVLVLSSTMAPTTPKD</sequence>
<feature type="region of interest" description="Disordered" evidence="1">
    <location>
        <begin position="26"/>
        <end position="72"/>
    </location>
</feature>
<name>A0A395SIT4_9HYPO</name>
<dbReference type="AlphaFoldDB" id="A0A395SIT4"/>
<gene>
    <name evidence="2" type="ORF">FLONG3_6890</name>
</gene>
<organism evidence="2 3">
    <name type="scientific">Fusarium longipes</name>
    <dbReference type="NCBI Taxonomy" id="694270"/>
    <lineage>
        <taxon>Eukaryota</taxon>
        <taxon>Fungi</taxon>
        <taxon>Dikarya</taxon>
        <taxon>Ascomycota</taxon>
        <taxon>Pezizomycotina</taxon>
        <taxon>Sordariomycetes</taxon>
        <taxon>Hypocreomycetidae</taxon>
        <taxon>Hypocreales</taxon>
        <taxon>Nectriaceae</taxon>
        <taxon>Fusarium</taxon>
    </lineage>
</organism>
<dbReference type="EMBL" id="PXOG01000152">
    <property type="protein sequence ID" value="RGP71992.1"/>
    <property type="molecule type" value="Genomic_DNA"/>
</dbReference>
<keyword evidence="3" id="KW-1185">Reference proteome</keyword>